<dbReference type="PANTHER" id="PTHR23421">
    <property type="entry name" value="BETA-GALACTOSIDASE RELATED"/>
    <property type="match status" value="1"/>
</dbReference>
<evidence type="ECO:0000256" key="2">
    <source>
        <dbReference type="RuleBase" id="RU003679"/>
    </source>
</evidence>
<name>A0A4V2F5Z1_9FIRM</name>
<dbReference type="Pfam" id="PF01301">
    <property type="entry name" value="Glyco_hydro_35"/>
    <property type="match status" value="1"/>
</dbReference>
<evidence type="ECO:0000313" key="4">
    <source>
        <dbReference type="EMBL" id="RZS94499.1"/>
    </source>
</evidence>
<proteinExistence type="inferred from homology"/>
<dbReference type="RefSeq" id="WP_130435607.1">
    <property type="nucleotide sequence ID" value="NZ_SGXF01000004.1"/>
</dbReference>
<dbReference type="InterPro" id="IPR001944">
    <property type="entry name" value="Glycoside_Hdrlase_35"/>
</dbReference>
<accession>A0A4V2F5Z1</accession>
<dbReference type="GO" id="GO:0005975">
    <property type="term" value="P:carbohydrate metabolic process"/>
    <property type="evidence" value="ECO:0007669"/>
    <property type="project" value="InterPro"/>
</dbReference>
<evidence type="ECO:0000313" key="5">
    <source>
        <dbReference type="Proteomes" id="UP000292927"/>
    </source>
</evidence>
<dbReference type="InterPro" id="IPR017853">
    <property type="entry name" value="GH"/>
</dbReference>
<reference evidence="4 5" key="1">
    <citation type="submission" date="2019-02" db="EMBL/GenBank/DDBJ databases">
        <title>Genomic Encyclopedia of Type Strains, Phase IV (KMG-IV): sequencing the most valuable type-strain genomes for metagenomic binning, comparative biology and taxonomic classification.</title>
        <authorList>
            <person name="Goeker M."/>
        </authorList>
    </citation>
    <scope>NUCLEOTIDE SEQUENCE [LARGE SCALE GENOMIC DNA]</scope>
    <source>
        <strain evidence="4 5">DSM 29486</strain>
    </source>
</reference>
<comment type="similarity">
    <text evidence="1 2">Belongs to the glycosyl hydrolase 35 family.</text>
</comment>
<keyword evidence="5" id="KW-1185">Reference proteome</keyword>
<dbReference type="Proteomes" id="UP000292927">
    <property type="component" value="Unassembled WGS sequence"/>
</dbReference>
<evidence type="ECO:0000256" key="1">
    <source>
        <dbReference type="ARBA" id="ARBA00009809"/>
    </source>
</evidence>
<dbReference type="Gene3D" id="3.20.20.80">
    <property type="entry name" value="Glycosidases"/>
    <property type="match status" value="1"/>
</dbReference>
<sequence>MRYGFKEYEPTQLIKNHLNIGGENPDGEKIEVSNLYFLRGGRPWTGVMGEYHFSRDSRKNWYRELCKMKAGGISIVSTYLIWIYHEEEEGHFDFSGDLDIREFLCECKKTGLDVVLRIGPWVHGEVRNGGFPDWLLQKPYKLRSNDAGYMEQAEVWYQKIYEQVRGFFYKDGGNIVAVQLENELVDNAEHLLALKKSAVKAGLIAPIYTVTGWNSVSGARIPVEEVVPVFGAYADSPWEPGSGPLPLSRHYFFNKMRNDTAIGADLIPSEEKKGWQLPYEKYPFATCELGGGIQATHHRRPLISPMDTYALSLVKLGSGNNLTGYYMYHGGTNKTGRLSTFQESKDTGYPNDYPILSYDFQAPVSEYGEIRPQYRLLNMLHMFIHSFGEMLAPMETVEAELPTNYKDMEALRYAMRTDGKSGFVFINHHQRNFALKNIYGAVIDTGVTQFPPLDIKGDISFFMPFQMPVGGEVLKYATAQPLCKLGSAYFFTAIEGINPQYAFEEGKIVFTEAGMMFEEKGVKIITLTWDQAQYARILSGRLYIGRGCDLYEYGGTITAAQEGDFSYDYWDGDKFVTKEVFRKYSPAEFGMVPVSEPFVPKYEEELNIGGRRSRQWFRISVSSPQGFAEIAYCGDTAQIYADGELAADEYYLGRPWRVPAKLLYGKECYLVVAGQRYDL</sequence>
<gene>
    <name evidence="4" type="ORF">EV209_2342</name>
</gene>
<dbReference type="InterPro" id="IPR031330">
    <property type="entry name" value="Gly_Hdrlase_35_cat"/>
</dbReference>
<protein>
    <submittedName>
        <fullName evidence="4">Glycosyl hydrolase family 35</fullName>
    </submittedName>
</protein>
<evidence type="ECO:0000259" key="3">
    <source>
        <dbReference type="Pfam" id="PF01301"/>
    </source>
</evidence>
<comment type="caution">
    <text evidence="4">The sequence shown here is derived from an EMBL/GenBank/DDBJ whole genome shotgun (WGS) entry which is preliminary data.</text>
</comment>
<organism evidence="4 5">
    <name type="scientific">Cuneatibacter caecimuris</name>
    <dbReference type="NCBI Taxonomy" id="1796618"/>
    <lineage>
        <taxon>Bacteria</taxon>
        <taxon>Bacillati</taxon>
        <taxon>Bacillota</taxon>
        <taxon>Clostridia</taxon>
        <taxon>Lachnospirales</taxon>
        <taxon>Lachnospiraceae</taxon>
        <taxon>Cuneatibacter</taxon>
    </lineage>
</organism>
<feature type="domain" description="Glycoside hydrolase 35 catalytic" evidence="3">
    <location>
        <begin position="37"/>
        <end position="381"/>
    </location>
</feature>
<keyword evidence="4" id="KW-0378">Hydrolase</keyword>
<dbReference type="PRINTS" id="PR00742">
    <property type="entry name" value="GLHYDRLASE35"/>
</dbReference>
<dbReference type="EMBL" id="SGXF01000004">
    <property type="protein sequence ID" value="RZS94499.1"/>
    <property type="molecule type" value="Genomic_DNA"/>
</dbReference>
<dbReference type="SUPFAM" id="SSF51445">
    <property type="entry name" value="(Trans)glycosidases"/>
    <property type="match status" value="1"/>
</dbReference>
<dbReference type="OrthoDB" id="9813184at2"/>
<dbReference type="AlphaFoldDB" id="A0A4V2F5Z1"/>
<dbReference type="GO" id="GO:0004553">
    <property type="term" value="F:hydrolase activity, hydrolyzing O-glycosyl compounds"/>
    <property type="evidence" value="ECO:0007669"/>
    <property type="project" value="InterPro"/>
</dbReference>